<dbReference type="KEGG" id="srq:SR187_9105"/>
<feature type="transmembrane region" description="Helical" evidence="1">
    <location>
        <begin position="67"/>
        <end position="88"/>
    </location>
</feature>
<keyword evidence="1" id="KW-1133">Transmembrane helix</keyword>
<feature type="transmembrane region" description="Helical" evidence="1">
    <location>
        <begin position="33"/>
        <end position="55"/>
    </location>
</feature>
<organism evidence="2 3">
    <name type="scientific">Streptococcus ruminantium</name>
    <dbReference type="NCBI Taxonomy" id="1917441"/>
    <lineage>
        <taxon>Bacteria</taxon>
        <taxon>Bacillati</taxon>
        <taxon>Bacillota</taxon>
        <taxon>Bacilli</taxon>
        <taxon>Lactobacillales</taxon>
        <taxon>Streptococcaceae</taxon>
        <taxon>Streptococcus</taxon>
    </lineage>
</organism>
<evidence type="ECO:0000313" key="3">
    <source>
        <dbReference type="Proteomes" id="UP000269331"/>
    </source>
</evidence>
<dbReference type="RefSeq" id="WP_120172296.1">
    <property type="nucleotide sequence ID" value="NZ_AP018400.1"/>
</dbReference>
<name>A0A2Z5U5E5_9STRE</name>
<accession>A0A2Z5U5E5</accession>
<dbReference type="OrthoDB" id="2236352at2"/>
<sequence>MELVLPNNYVALEEEEMMYLDGGVYFSRKDCQLICAALAMSPGTFIALAATAVVAKKLTNFIKVGGLGGWLVGAAAGVLAGAISRVAYCIGYGAINRGCDITGNPYPWDGFISATVR</sequence>
<dbReference type="AlphaFoldDB" id="A0A2Z5U5E5"/>
<protein>
    <submittedName>
        <fullName evidence="2">Uncharacterized protein</fullName>
    </submittedName>
</protein>
<evidence type="ECO:0000256" key="1">
    <source>
        <dbReference type="SAM" id="Phobius"/>
    </source>
</evidence>
<evidence type="ECO:0000313" key="2">
    <source>
        <dbReference type="EMBL" id="BBA93423.1"/>
    </source>
</evidence>
<dbReference type="GeneID" id="52230319"/>
<proteinExistence type="predicted"/>
<keyword evidence="1" id="KW-0812">Transmembrane</keyword>
<dbReference type="EMBL" id="AP018400">
    <property type="protein sequence ID" value="BBA93423.1"/>
    <property type="molecule type" value="Genomic_DNA"/>
</dbReference>
<keyword evidence="1" id="KW-0472">Membrane</keyword>
<gene>
    <name evidence="2" type="ORF">SR187_9105</name>
</gene>
<dbReference type="Proteomes" id="UP000269331">
    <property type="component" value="Chromosome"/>
</dbReference>
<reference evidence="2 3" key="1">
    <citation type="journal article" date="2018" name="Genome Biol. Evol.">
        <title>Complete Genome Sequence of Streptococcus ruminantium sp. nov. GUT-187T (=DSM 104980T =JCM 31869T), the Type Strain of S. ruminantium, and Comparison with Genome Sequences of Streptococcus suis Strains.</title>
        <authorList>
            <person name="Tohya M."/>
            <person name="Sekizaki T."/>
            <person name="Miyoshi-Akiyama T."/>
        </authorList>
    </citation>
    <scope>NUCLEOTIDE SEQUENCE [LARGE SCALE GENOMIC DNA]</scope>
    <source>
        <strain evidence="2 3">GUT187T</strain>
    </source>
</reference>